<gene>
    <name evidence="2" type="ORF">HMPREF9695_01355</name>
</gene>
<dbReference type="RefSeq" id="WP_006020074.1">
    <property type="nucleotide sequence ID" value="NZ_KB375282.1"/>
</dbReference>
<evidence type="ECO:0000313" key="3">
    <source>
        <dbReference type="Proteomes" id="UP000001096"/>
    </source>
</evidence>
<dbReference type="eggNOG" id="COG3219">
    <property type="taxonomic scope" value="Bacteria"/>
</dbReference>
<dbReference type="Proteomes" id="UP000001096">
    <property type="component" value="Unassembled WGS sequence"/>
</dbReference>
<dbReference type="InterPro" id="IPR018640">
    <property type="entry name" value="DUF2063"/>
</dbReference>
<keyword evidence="3" id="KW-1185">Reference proteome</keyword>
<comment type="caution">
    <text evidence="2">The sequence shown here is derived from an EMBL/GenBank/DDBJ whole genome shotgun (WGS) entry which is preliminary data.</text>
</comment>
<sequence length="255" mass="27937">MQKWAGQARMQASFAASIFNLSAAVPAFVRASTRRRAESGFAIYRNNVSAGLMNFIASRFPIVRAVVGDESFFDRGRQFVLAYPPRSPVLLSYGGAFPGFIRDLGAAAYFKYVADIAELELARARAYHAADVLPITPDAFAAVPFERFGELRVRLHPSASLVSSRFPIVSVWHSSEMGAQETARSWGRESALIARPELEVEVWKLPPGGFAFLMSLAKGLTMAEAIAEGLRESNDFDLPANLSMLIGARIVVEFI</sequence>
<dbReference type="PATRIC" id="fig|883078.3.peg.1390"/>
<dbReference type="AlphaFoldDB" id="K8PV89"/>
<dbReference type="HOGENOM" id="CLU_086594_0_1_5"/>
<organism evidence="2 3">
    <name type="scientific">Afipia broomeae ATCC 49717</name>
    <dbReference type="NCBI Taxonomy" id="883078"/>
    <lineage>
        <taxon>Bacteria</taxon>
        <taxon>Pseudomonadati</taxon>
        <taxon>Pseudomonadota</taxon>
        <taxon>Alphaproteobacteria</taxon>
        <taxon>Hyphomicrobiales</taxon>
        <taxon>Nitrobacteraceae</taxon>
        <taxon>Afipia</taxon>
    </lineage>
</organism>
<evidence type="ECO:0000259" key="1">
    <source>
        <dbReference type="Pfam" id="PF09836"/>
    </source>
</evidence>
<feature type="domain" description="Putative DNA-binding" evidence="1">
    <location>
        <begin position="10"/>
        <end position="101"/>
    </location>
</feature>
<dbReference type="Gene3D" id="1.10.150.690">
    <property type="entry name" value="DUF2063"/>
    <property type="match status" value="1"/>
</dbReference>
<evidence type="ECO:0000313" key="2">
    <source>
        <dbReference type="EMBL" id="EKS42263.1"/>
    </source>
</evidence>
<accession>K8PV89</accession>
<protein>
    <recommendedName>
        <fullName evidence="1">Putative DNA-binding domain-containing protein</fullName>
    </recommendedName>
</protein>
<dbReference type="EMBL" id="AGWX01000001">
    <property type="protein sequence ID" value="EKS42263.1"/>
    <property type="molecule type" value="Genomic_DNA"/>
</dbReference>
<name>K8PV89_9BRAD</name>
<dbReference type="Pfam" id="PF09836">
    <property type="entry name" value="DUF2063"/>
    <property type="match status" value="1"/>
</dbReference>
<proteinExistence type="predicted"/>
<reference evidence="2 3" key="1">
    <citation type="submission" date="2012-04" db="EMBL/GenBank/DDBJ databases">
        <title>The Genome Sequence of Afipia broomeae ATCC 49717.</title>
        <authorList>
            <consortium name="The Broad Institute Genome Sequencing Platform"/>
            <person name="Earl A."/>
            <person name="Ward D."/>
            <person name="Feldgarden M."/>
            <person name="Gevers D."/>
            <person name="Huys G."/>
            <person name="Walker B."/>
            <person name="Young S.K."/>
            <person name="Zeng Q."/>
            <person name="Gargeya S."/>
            <person name="Fitzgerald M."/>
            <person name="Haas B."/>
            <person name="Abouelleil A."/>
            <person name="Alvarado L."/>
            <person name="Arachchi H.M."/>
            <person name="Berlin A."/>
            <person name="Chapman S.B."/>
            <person name="Goldberg J."/>
            <person name="Griggs A."/>
            <person name="Gujja S."/>
            <person name="Hansen M."/>
            <person name="Howarth C."/>
            <person name="Imamovic A."/>
            <person name="Larimer J."/>
            <person name="McCowen C."/>
            <person name="Montmayeur A."/>
            <person name="Murphy C."/>
            <person name="Neiman D."/>
            <person name="Pearson M."/>
            <person name="Priest M."/>
            <person name="Roberts A."/>
            <person name="Saif S."/>
            <person name="Shea T."/>
            <person name="Sisk P."/>
            <person name="Sykes S."/>
            <person name="Wortman J."/>
            <person name="Nusbaum C."/>
            <person name="Birren B."/>
        </authorList>
    </citation>
    <scope>NUCLEOTIDE SEQUENCE [LARGE SCALE GENOMIC DNA]</scope>
    <source>
        <strain evidence="2 3">ATCC 49717</strain>
    </source>
</reference>
<dbReference type="InterPro" id="IPR044922">
    <property type="entry name" value="DUF2063_N_sf"/>
</dbReference>